<dbReference type="InterPro" id="IPR035901">
    <property type="entry name" value="GIY-YIG_endonuc_sf"/>
</dbReference>
<dbReference type="InterPro" id="IPR000305">
    <property type="entry name" value="GIY-YIG_endonuc"/>
</dbReference>
<proteinExistence type="inferred from homology"/>
<dbReference type="SUPFAM" id="SSF82771">
    <property type="entry name" value="GIY-YIG endonuclease"/>
    <property type="match status" value="1"/>
</dbReference>
<dbReference type="InterPro" id="IPR050190">
    <property type="entry name" value="UPF0213_domain"/>
</dbReference>
<accession>A0A1S1H8J9</accession>
<dbReference type="PANTHER" id="PTHR34477:SF5">
    <property type="entry name" value="BSL5627 PROTEIN"/>
    <property type="match status" value="1"/>
</dbReference>
<name>A0A1S1H8J9_9SPHN</name>
<dbReference type="PROSITE" id="PS50164">
    <property type="entry name" value="GIY_YIG"/>
    <property type="match status" value="1"/>
</dbReference>
<evidence type="ECO:0000313" key="4">
    <source>
        <dbReference type="Proteomes" id="UP000179467"/>
    </source>
</evidence>
<dbReference type="Pfam" id="PF01541">
    <property type="entry name" value="GIY-YIG"/>
    <property type="match status" value="1"/>
</dbReference>
<evidence type="ECO:0000313" key="3">
    <source>
        <dbReference type="EMBL" id="OHT18434.1"/>
    </source>
</evidence>
<dbReference type="CDD" id="cd10448">
    <property type="entry name" value="GIY-YIG_unchar_3"/>
    <property type="match status" value="1"/>
</dbReference>
<dbReference type="Gene3D" id="3.40.1440.10">
    <property type="entry name" value="GIY-YIG endonuclease"/>
    <property type="match status" value="1"/>
</dbReference>
<evidence type="ECO:0000259" key="2">
    <source>
        <dbReference type="PROSITE" id="PS50164"/>
    </source>
</evidence>
<gene>
    <name evidence="3" type="ORF">BHE75_00405</name>
</gene>
<dbReference type="PANTHER" id="PTHR34477">
    <property type="entry name" value="UPF0213 PROTEIN YHBQ"/>
    <property type="match status" value="1"/>
</dbReference>
<evidence type="ECO:0000256" key="1">
    <source>
        <dbReference type="ARBA" id="ARBA00007435"/>
    </source>
</evidence>
<feature type="domain" description="GIY-YIG" evidence="2">
    <location>
        <begin position="3"/>
        <end position="80"/>
    </location>
</feature>
<sequence>MDRQPFAYILASGKPGTLYIGATSDPAKRLHEHREGLIKGFTSRYGITRLVYFESFDDMHSAIAREKQLKKWRREWKLNLIEASNPGWVDLAPRLRLGSAIPQR</sequence>
<dbReference type="EMBL" id="MIPT01000001">
    <property type="protein sequence ID" value="OHT18434.1"/>
    <property type="molecule type" value="Genomic_DNA"/>
</dbReference>
<dbReference type="RefSeq" id="WP_070932033.1">
    <property type="nucleotide sequence ID" value="NZ_MIPT01000001.1"/>
</dbReference>
<dbReference type="OrthoDB" id="287318at2"/>
<comment type="caution">
    <text evidence="3">The sequence shown here is derived from an EMBL/GenBank/DDBJ whole genome shotgun (WGS) entry which is preliminary data.</text>
</comment>
<organism evidence="3 4">
    <name type="scientific">Edaphosphingomonas haloaromaticamans</name>
    <dbReference type="NCBI Taxonomy" id="653954"/>
    <lineage>
        <taxon>Bacteria</taxon>
        <taxon>Pseudomonadati</taxon>
        <taxon>Pseudomonadota</taxon>
        <taxon>Alphaproteobacteria</taxon>
        <taxon>Sphingomonadales</taxon>
        <taxon>Rhizorhabdaceae</taxon>
        <taxon>Edaphosphingomonas</taxon>
    </lineage>
</organism>
<comment type="similarity">
    <text evidence="1">Belongs to the UPF0213 family.</text>
</comment>
<dbReference type="Proteomes" id="UP000179467">
    <property type="component" value="Unassembled WGS sequence"/>
</dbReference>
<dbReference type="SMART" id="SM00465">
    <property type="entry name" value="GIYc"/>
    <property type="match status" value="1"/>
</dbReference>
<keyword evidence="4" id="KW-1185">Reference proteome</keyword>
<dbReference type="AlphaFoldDB" id="A0A1S1H8J9"/>
<reference evidence="3 4" key="1">
    <citation type="submission" date="2016-09" db="EMBL/GenBank/DDBJ databases">
        <title>Metabolic pathway, cell adaptation mechanisms and a novel monoxygenase revealed through proteogenomic-transcription analysis of a Sphingomonas haloaromaticamans strain degrading the fungicide ortho-phenylphenol.</title>
        <authorList>
            <person name="Perruchon C."/>
            <person name="Papadopoulou E.S."/>
            <person name="Rousidou C."/>
            <person name="Vasileiadis S."/>
            <person name="Tanou G."/>
            <person name="Amoutzias G."/>
            <person name="Molassiotis A."/>
            <person name="Karpouzas D.G."/>
        </authorList>
    </citation>
    <scope>NUCLEOTIDE SEQUENCE [LARGE SCALE GENOMIC DNA]</scope>
    <source>
        <strain evidence="3 4">P3</strain>
    </source>
</reference>
<protein>
    <submittedName>
        <fullName evidence="3">GIY-YIG nuclease superfamily protein</fullName>
    </submittedName>
</protein>